<accession>A0AC61QJV3</accession>
<comment type="caution">
    <text evidence="1">The sequence shown here is derived from an EMBL/GenBank/DDBJ whole genome shotgun (WGS) entry which is preliminary data.</text>
</comment>
<evidence type="ECO:0000313" key="1">
    <source>
        <dbReference type="EMBL" id="TDF73541.1"/>
    </source>
</evidence>
<gene>
    <name evidence="1" type="ORF">E0946_03020</name>
</gene>
<name>A0AC61QJV3_9BACT</name>
<sequence>MKRFLSIFLIVWAGIFLYAVPRNLVVVEVATGTWCQYCPGAAMGCHDLLNNGHPVAIIKNHNGDSFANVYSNARNSFYGVSGFPTAFFDGLNPTVGGSNSSSMYSNYLPKVNARMQVPSHYTISAVGTQSNNQFQVTVTVTKPEDDTNTNIKLHAVLTESNIPFVWFNQTTVENVNRLMIPDQNGTPVNLNTGESTTINLTFTPDASWNIANCEMVFFLQNMTSKEILQSVKYSLPGLVGAYPVSVDHIDFPQTFIGGSSTVPITITNFLAEPVTGTISINNFVFSSSITNFTIPGTQSITVDVTFTPTAATSYTGTLTITSNLYNHPVINIPLTGTGFLNHAPTATNVVITGPPVIYQQLTASYTFSDIDGDEEGSSIYQWYRVIGQPHPIEGANQLTYTPTEEDLNIPLGFRVVPVDEHGMNGIPVMSAFTIPIQELPPPRNLHGTYIPPNTVQLTWEPPLYFDVKGLVGYRLFRDELPISTITNPSILSFSDVGVPNGTHQYWVCTLFNNPMMLSGPSNVVTIVVGTAIDDPAVPAVTSVSVYPNPCMGNVSFSIQTKSNVPALMSVYNVKGQLVKQFNTITDAIGNAILFWDGTDNQCRKVDSGVYYYRVEADKDRISGKLLMIK</sequence>
<evidence type="ECO:0000313" key="2">
    <source>
        <dbReference type="Proteomes" id="UP000294588"/>
    </source>
</evidence>
<reference evidence="1" key="1">
    <citation type="submission" date="2019-03" db="EMBL/GenBank/DDBJ databases">
        <title>Candidatus Syntrophosphaera thermopropionivorans: a novel player in syntrophic propionate oxidation during anaerobic digestion.</title>
        <authorList>
            <person name="Dyksma S."/>
        </authorList>
    </citation>
    <scope>NUCLEOTIDE SEQUENCE</scope>
    <source>
        <strain evidence="1">W5</strain>
    </source>
</reference>
<protein>
    <submittedName>
        <fullName evidence="1">Omp28-related outer membrane protein</fullName>
    </submittedName>
</protein>
<dbReference type="EMBL" id="SMOG01000005">
    <property type="protein sequence ID" value="TDF73541.1"/>
    <property type="molecule type" value="Genomic_DNA"/>
</dbReference>
<keyword evidence="2" id="KW-1185">Reference proteome</keyword>
<proteinExistence type="predicted"/>
<dbReference type="Proteomes" id="UP000294588">
    <property type="component" value="Unassembled WGS sequence"/>
</dbReference>
<organism evidence="1 2">
    <name type="scientific">Candidatus Syntrophosphaera thermopropionivorans</name>
    <dbReference type="NCBI Taxonomy" id="2593015"/>
    <lineage>
        <taxon>Bacteria</taxon>
        <taxon>Pseudomonadati</taxon>
        <taxon>Candidatus Cloacimonadota</taxon>
        <taxon>Candidatus Cloacimonadia</taxon>
        <taxon>Candidatus Cloacimonadales</taxon>
        <taxon>Candidatus Cloacimonadaceae</taxon>
        <taxon>Candidatus Syntrophosphaera</taxon>
    </lineage>
</organism>